<dbReference type="InterPro" id="IPR002656">
    <property type="entry name" value="Acyl_transf_3_dom"/>
</dbReference>
<feature type="transmembrane region" description="Helical" evidence="1">
    <location>
        <begin position="314"/>
        <end position="336"/>
    </location>
</feature>
<keyword evidence="4" id="KW-1185">Reference proteome</keyword>
<feature type="transmembrane region" description="Helical" evidence="1">
    <location>
        <begin position="262"/>
        <end position="280"/>
    </location>
</feature>
<dbReference type="InterPro" id="IPR050879">
    <property type="entry name" value="Acyltransferase_3"/>
</dbReference>
<evidence type="ECO:0000313" key="3">
    <source>
        <dbReference type="EMBL" id="MFL9927564.1"/>
    </source>
</evidence>
<feature type="transmembrane region" description="Helical" evidence="1">
    <location>
        <begin position="153"/>
        <end position="173"/>
    </location>
</feature>
<feature type="transmembrane region" description="Helical" evidence="1">
    <location>
        <begin position="348"/>
        <end position="366"/>
    </location>
</feature>
<dbReference type="Pfam" id="PF01757">
    <property type="entry name" value="Acyl_transf_3"/>
    <property type="match status" value="1"/>
</dbReference>
<sequence>MIESIRHSAFCQPVLRLPPWAFSIRVLACLIASRRKATLLAGQASKGFQHAFAYRILQLQYPAANPMICKCQGDHMIKKDHFLSLDGFRGVAAILVVLRHTLPFFGGNPFYESYLAVDLFFLLSGAVVARAYEARLLGGLPLKSFVWIRMLRLYPLYFLGTAIGIVAALTGAIQYEKHLGLAAVLGLLFIPGMQASTLFPLNSPAWSLSAEVAVNVFYGWKVRLLNDRVLLAVVGVAMLALIAFLAFSPGHSLDAGFKRKTFYVSYIRVALSFAAGILLYRIYTRRVAGPIVSNGKVVLAMCGLAGLLMSSPPLHLVAFFDFFAVCVGFPVLIYAGMRYQTSGWLSHLCKFLGIVSYPIYIVHSPIAELIRLSAPRLIGHPVDAYAPMAGIIFLMAISLLAWLLHHYYDEPIRRYIGAKVARRAAIRAASGITPTST</sequence>
<feature type="domain" description="Acyltransferase 3" evidence="2">
    <location>
        <begin position="83"/>
        <end position="404"/>
    </location>
</feature>
<keyword evidence="3" id="KW-0012">Acyltransferase</keyword>
<feature type="transmembrane region" description="Helical" evidence="1">
    <location>
        <begin position="229"/>
        <end position="250"/>
    </location>
</feature>
<comment type="caution">
    <text evidence="3">The sequence shown here is derived from an EMBL/GenBank/DDBJ whole genome shotgun (WGS) entry which is preliminary data.</text>
</comment>
<dbReference type="GO" id="GO:0016746">
    <property type="term" value="F:acyltransferase activity"/>
    <property type="evidence" value="ECO:0007669"/>
    <property type="project" value="UniProtKB-KW"/>
</dbReference>
<evidence type="ECO:0000259" key="2">
    <source>
        <dbReference type="Pfam" id="PF01757"/>
    </source>
</evidence>
<name>A0ABW9AGE8_9BURK</name>
<keyword evidence="3" id="KW-0808">Transferase</keyword>
<dbReference type="PANTHER" id="PTHR23028:SF134">
    <property type="entry name" value="PUTATIVE (AFU_ORTHOLOGUE AFUA_4G08520)-RELATED"/>
    <property type="match status" value="1"/>
</dbReference>
<feature type="transmembrane region" description="Helical" evidence="1">
    <location>
        <begin position="386"/>
        <end position="404"/>
    </location>
</feature>
<dbReference type="RefSeq" id="WP_408160800.1">
    <property type="nucleotide sequence ID" value="NZ_JAQQFM010000017.1"/>
</dbReference>
<feature type="transmembrane region" description="Helical" evidence="1">
    <location>
        <begin position="114"/>
        <end position="132"/>
    </location>
</feature>
<feature type="transmembrane region" description="Helical" evidence="1">
    <location>
        <begin position="179"/>
        <end position="199"/>
    </location>
</feature>
<keyword evidence="1" id="KW-1133">Transmembrane helix</keyword>
<protein>
    <submittedName>
        <fullName evidence="3">Acyltransferase</fullName>
    </submittedName>
</protein>
<dbReference type="EMBL" id="JAQQFM010000017">
    <property type="protein sequence ID" value="MFL9927564.1"/>
    <property type="molecule type" value="Genomic_DNA"/>
</dbReference>
<keyword evidence="1" id="KW-0472">Membrane</keyword>
<reference evidence="3 4" key="1">
    <citation type="journal article" date="2024" name="Chem. Sci.">
        <title>Discovery of megapolipeptins by genome mining of a Burkholderiales bacteria collection.</title>
        <authorList>
            <person name="Paulo B.S."/>
            <person name="Recchia M.J.J."/>
            <person name="Lee S."/>
            <person name="Fergusson C.H."/>
            <person name="Romanowski S.B."/>
            <person name="Hernandez A."/>
            <person name="Krull N."/>
            <person name="Liu D.Y."/>
            <person name="Cavanagh H."/>
            <person name="Bos A."/>
            <person name="Gray C.A."/>
            <person name="Murphy B.T."/>
            <person name="Linington R.G."/>
            <person name="Eustaquio A.S."/>
        </authorList>
    </citation>
    <scope>NUCLEOTIDE SEQUENCE [LARGE SCALE GENOMIC DNA]</scope>
    <source>
        <strain evidence="3 4">RL21-008-BIB-A</strain>
    </source>
</reference>
<keyword evidence="1" id="KW-0812">Transmembrane</keyword>
<feature type="transmembrane region" description="Helical" evidence="1">
    <location>
        <begin position="287"/>
        <end position="308"/>
    </location>
</feature>
<organism evidence="3 4">
    <name type="scientific">Herbaspirillum lusitanum</name>
    <dbReference type="NCBI Taxonomy" id="213312"/>
    <lineage>
        <taxon>Bacteria</taxon>
        <taxon>Pseudomonadati</taxon>
        <taxon>Pseudomonadota</taxon>
        <taxon>Betaproteobacteria</taxon>
        <taxon>Burkholderiales</taxon>
        <taxon>Oxalobacteraceae</taxon>
        <taxon>Herbaspirillum</taxon>
    </lineage>
</organism>
<accession>A0ABW9AGE8</accession>
<evidence type="ECO:0000256" key="1">
    <source>
        <dbReference type="SAM" id="Phobius"/>
    </source>
</evidence>
<proteinExistence type="predicted"/>
<dbReference type="PANTHER" id="PTHR23028">
    <property type="entry name" value="ACETYLTRANSFERASE"/>
    <property type="match status" value="1"/>
</dbReference>
<evidence type="ECO:0000313" key="4">
    <source>
        <dbReference type="Proteomes" id="UP001629246"/>
    </source>
</evidence>
<gene>
    <name evidence="3" type="ORF">PQR62_25045</name>
</gene>
<dbReference type="Proteomes" id="UP001629246">
    <property type="component" value="Unassembled WGS sequence"/>
</dbReference>